<dbReference type="EMBL" id="CP027860">
    <property type="protein sequence ID" value="AVP96780.1"/>
    <property type="molecule type" value="Genomic_DNA"/>
</dbReference>
<dbReference type="Pfam" id="PF13676">
    <property type="entry name" value="TIR_2"/>
    <property type="match status" value="1"/>
</dbReference>
<reference evidence="2 3" key="1">
    <citation type="submission" date="2018-03" db="EMBL/GenBank/DDBJ databases">
        <title>Ahniella affigens gen. nov., sp. nov., a gammaproteobacterium isolated from sandy soil near a stream.</title>
        <authorList>
            <person name="Ko Y."/>
            <person name="Kim J.-H."/>
        </authorList>
    </citation>
    <scope>NUCLEOTIDE SEQUENCE [LARGE SCALE GENOMIC DNA]</scope>
    <source>
        <strain evidence="2 3">D13</strain>
    </source>
</reference>
<evidence type="ECO:0000313" key="2">
    <source>
        <dbReference type="EMBL" id="AVP96780.1"/>
    </source>
</evidence>
<dbReference type="OrthoDB" id="9816036at2"/>
<organism evidence="2 3">
    <name type="scientific">Ahniella affigens</name>
    <dbReference type="NCBI Taxonomy" id="2021234"/>
    <lineage>
        <taxon>Bacteria</taxon>
        <taxon>Pseudomonadati</taxon>
        <taxon>Pseudomonadota</taxon>
        <taxon>Gammaproteobacteria</taxon>
        <taxon>Lysobacterales</taxon>
        <taxon>Rhodanobacteraceae</taxon>
        <taxon>Ahniella</taxon>
    </lineage>
</organism>
<dbReference type="InterPro" id="IPR011990">
    <property type="entry name" value="TPR-like_helical_dom_sf"/>
</dbReference>
<dbReference type="AlphaFoldDB" id="A0A2P1PPK4"/>
<dbReference type="SUPFAM" id="SSF48452">
    <property type="entry name" value="TPR-like"/>
    <property type="match status" value="1"/>
</dbReference>
<gene>
    <name evidence="2" type="ORF">C7S18_06015</name>
</gene>
<keyword evidence="3" id="KW-1185">Reference proteome</keyword>
<dbReference type="InterPro" id="IPR000157">
    <property type="entry name" value="TIR_dom"/>
</dbReference>
<accession>A0A2P1PPK4</accession>
<dbReference type="GO" id="GO:0007165">
    <property type="term" value="P:signal transduction"/>
    <property type="evidence" value="ECO:0007669"/>
    <property type="project" value="InterPro"/>
</dbReference>
<evidence type="ECO:0000313" key="3">
    <source>
        <dbReference type="Proteomes" id="UP000241074"/>
    </source>
</evidence>
<proteinExistence type="predicted"/>
<protein>
    <recommendedName>
        <fullName evidence="1">TIR domain-containing protein</fullName>
    </recommendedName>
</protein>
<reference evidence="2 3" key="2">
    <citation type="submission" date="2018-03" db="EMBL/GenBank/DDBJ databases">
        <authorList>
            <person name="Keele B.F."/>
        </authorList>
    </citation>
    <scope>NUCLEOTIDE SEQUENCE [LARGE SCALE GENOMIC DNA]</scope>
    <source>
        <strain evidence="2 3">D13</strain>
    </source>
</reference>
<dbReference type="KEGG" id="xba:C7S18_06015"/>
<dbReference type="SMART" id="SM00255">
    <property type="entry name" value="TIR"/>
    <property type="match status" value="1"/>
</dbReference>
<dbReference type="SUPFAM" id="SSF52200">
    <property type="entry name" value="Toll/Interleukin receptor TIR domain"/>
    <property type="match status" value="1"/>
</dbReference>
<name>A0A2P1PPK4_9GAMM</name>
<sequence length="291" mass="32785">MHSSGQPGVYSAYPTIRGRLPLNSDVRPREMAIEYDVAISFAGEDRSYAEALADFLANEFGLAVFYDDFEQARLFGTFLLEKLVAIYRDKSQYCVVLVSQHYKDKRYTRHEWRSAQERAFREPDKDYLLPVRLDDTELPGLFETISYIDGTKTAARTVARLVYEKVGDFSKISARVRLADQKYREGLVADALEIVRDKQVDHNIDALRVRADCYGYLGDNVNALAALNAILAQRPRDFLSHFLAGIFSFRAGDFAASVRHYETADAISPGHPTIKSDLPLALAKLAGRDDA</sequence>
<dbReference type="Gene3D" id="1.25.40.10">
    <property type="entry name" value="Tetratricopeptide repeat domain"/>
    <property type="match status" value="1"/>
</dbReference>
<evidence type="ECO:0000259" key="1">
    <source>
        <dbReference type="SMART" id="SM00255"/>
    </source>
</evidence>
<dbReference type="Gene3D" id="3.40.50.10140">
    <property type="entry name" value="Toll/interleukin-1 receptor homology (TIR) domain"/>
    <property type="match status" value="1"/>
</dbReference>
<feature type="domain" description="TIR" evidence="1">
    <location>
        <begin position="34"/>
        <end position="193"/>
    </location>
</feature>
<dbReference type="Proteomes" id="UP000241074">
    <property type="component" value="Chromosome"/>
</dbReference>
<dbReference type="InterPro" id="IPR035897">
    <property type="entry name" value="Toll_tir_struct_dom_sf"/>
</dbReference>